<dbReference type="InterPro" id="IPR003119">
    <property type="entry name" value="SAP_A"/>
</dbReference>
<dbReference type="Proteomes" id="UP000015102">
    <property type="component" value="Unassembled WGS sequence"/>
</dbReference>
<dbReference type="EnsemblMetazoa" id="MESCA010905-RA">
    <property type="protein sequence ID" value="MESCA010905-PA"/>
    <property type="gene ID" value="MESCA010905"/>
</dbReference>
<dbReference type="InterPro" id="IPR008139">
    <property type="entry name" value="SaposinB_dom"/>
</dbReference>
<sequence>MLDSVPPKEICSRMNLCAMNDISNDILECGVCQGVSAFLVSHKDTELTKNEMKDLTCDSFPSKYFDKCTDIIEYYSQSIQNLIKSNISENEICTKIGKCFDKEGKHSYQVVMNSHKSKRTLVGDNECTFGPSHWCKDKETAKKCDLVDYCEKIWKKKENKTA</sequence>
<keyword evidence="4" id="KW-0677">Repeat</keyword>
<keyword evidence="6" id="KW-0325">Glycoprotein</keyword>
<evidence type="ECO:0000313" key="10">
    <source>
        <dbReference type="Proteomes" id="UP000015102"/>
    </source>
</evidence>
<dbReference type="Pfam" id="PF02199">
    <property type="entry name" value="SapA"/>
    <property type="match status" value="1"/>
</dbReference>
<evidence type="ECO:0000256" key="4">
    <source>
        <dbReference type="ARBA" id="ARBA00022737"/>
    </source>
</evidence>
<evidence type="ECO:0000313" key="9">
    <source>
        <dbReference type="EnsemblMetazoa" id="MESCA010905-PA"/>
    </source>
</evidence>
<evidence type="ECO:0000256" key="1">
    <source>
        <dbReference type="ARBA" id="ARBA00004613"/>
    </source>
</evidence>
<keyword evidence="5" id="KW-1015">Disulfide bond</keyword>
<dbReference type="EMBL" id="CAQQ02386261">
    <property type="status" value="NOT_ANNOTATED_CDS"/>
    <property type="molecule type" value="Genomic_DNA"/>
</dbReference>
<keyword evidence="3" id="KW-0732">Signal</keyword>
<dbReference type="PANTHER" id="PTHR11480">
    <property type="entry name" value="SAPOSIN-RELATED"/>
    <property type="match status" value="1"/>
</dbReference>
<accession>T1H3R9</accession>
<evidence type="ECO:0000256" key="3">
    <source>
        <dbReference type="ARBA" id="ARBA00022729"/>
    </source>
</evidence>
<evidence type="ECO:0000256" key="6">
    <source>
        <dbReference type="ARBA" id="ARBA00023180"/>
    </source>
</evidence>
<dbReference type="SMART" id="SM00162">
    <property type="entry name" value="SAPA"/>
    <property type="match status" value="1"/>
</dbReference>
<dbReference type="InterPro" id="IPR011001">
    <property type="entry name" value="Saposin-like"/>
</dbReference>
<dbReference type="InterPro" id="IPR051428">
    <property type="entry name" value="Sphingo_Act-Surfact_Prot"/>
</dbReference>
<feature type="domain" description="Saposin A-type" evidence="8">
    <location>
        <begin position="120"/>
        <end position="159"/>
    </location>
</feature>
<protein>
    <recommendedName>
        <fullName evidence="11">Saposin B-type domain-containing protein</fullName>
    </recommendedName>
</protein>
<keyword evidence="10" id="KW-1185">Reference proteome</keyword>
<comment type="subcellular location">
    <subcellularLocation>
        <location evidence="1">Secreted</location>
    </subcellularLocation>
</comment>
<dbReference type="SUPFAM" id="SSF47862">
    <property type="entry name" value="Saposin"/>
    <property type="match status" value="1"/>
</dbReference>
<dbReference type="InterPro" id="IPR008138">
    <property type="entry name" value="SapB_2"/>
</dbReference>
<keyword evidence="2" id="KW-0964">Secreted</keyword>
<evidence type="ECO:0008006" key="11">
    <source>
        <dbReference type="Google" id="ProtNLM"/>
    </source>
</evidence>
<dbReference type="STRING" id="36166.T1H3R9"/>
<dbReference type="Gene3D" id="1.10.225.10">
    <property type="entry name" value="Saposin-like"/>
    <property type="match status" value="1"/>
</dbReference>
<reference evidence="9" key="2">
    <citation type="submission" date="2015-06" db="UniProtKB">
        <authorList>
            <consortium name="EnsemblMetazoa"/>
        </authorList>
    </citation>
    <scope>IDENTIFICATION</scope>
</reference>
<reference evidence="10" key="1">
    <citation type="submission" date="2013-02" db="EMBL/GenBank/DDBJ databases">
        <authorList>
            <person name="Hughes D."/>
        </authorList>
    </citation>
    <scope>NUCLEOTIDE SEQUENCE</scope>
    <source>
        <strain>Durham</strain>
        <strain evidence="10">NC isolate 2 -- Noor lab</strain>
    </source>
</reference>
<evidence type="ECO:0000256" key="2">
    <source>
        <dbReference type="ARBA" id="ARBA00022525"/>
    </source>
</evidence>
<dbReference type="PROSITE" id="PS51110">
    <property type="entry name" value="SAP_A"/>
    <property type="match status" value="1"/>
</dbReference>
<feature type="domain" description="Saposin B-type" evidence="7">
    <location>
        <begin position="25"/>
        <end position="103"/>
    </location>
</feature>
<organism evidence="9 10">
    <name type="scientific">Megaselia scalaris</name>
    <name type="common">Humpbacked fly</name>
    <name type="synonym">Phora scalaris</name>
    <dbReference type="NCBI Taxonomy" id="36166"/>
    <lineage>
        <taxon>Eukaryota</taxon>
        <taxon>Metazoa</taxon>
        <taxon>Ecdysozoa</taxon>
        <taxon>Arthropoda</taxon>
        <taxon>Hexapoda</taxon>
        <taxon>Insecta</taxon>
        <taxon>Pterygota</taxon>
        <taxon>Neoptera</taxon>
        <taxon>Endopterygota</taxon>
        <taxon>Diptera</taxon>
        <taxon>Brachycera</taxon>
        <taxon>Muscomorpha</taxon>
        <taxon>Platypezoidea</taxon>
        <taxon>Phoridae</taxon>
        <taxon>Megaseliini</taxon>
        <taxon>Megaselia</taxon>
    </lineage>
</organism>
<evidence type="ECO:0000259" key="7">
    <source>
        <dbReference type="PROSITE" id="PS50015"/>
    </source>
</evidence>
<dbReference type="SMART" id="SM00741">
    <property type="entry name" value="SapB"/>
    <property type="match status" value="1"/>
</dbReference>
<dbReference type="Pfam" id="PF03489">
    <property type="entry name" value="SapB_2"/>
    <property type="match status" value="1"/>
</dbReference>
<dbReference type="AlphaFoldDB" id="T1H3R9"/>
<dbReference type="GO" id="GO:0005576">
    <property type="term" value="C:extracellular region"/>
    <property type="evidence" value="ECO:0007669"/>
    <property type="project" value="UniProtKB-SubCell"/>
</dbReference>
<evidence type="ECO:0000259" key="8">
    <source>
        <dbReference type="PROSITE" id="PS51110"/>
    </source>
</evidence>
<proteinExistence type="predicted"/>
<dbReference type="PROSITE" id="PS50015">
    <property type="entry name" value="SAP_B"/>
    <property type="match status" value="1"/>
</dbReference>
<evidence type="ECO:0000256" key="5">
    <source>
        <dbReference type="ARBA" id="ARBA00023157"/>
    </source>
</evidence>
<dbReference type="HOGENOM" id="CLU_100835_0_0_1"/>
<name>T1H3R9_MEGSC</name>